<comment type="caution">
    <text evidence="2">The sequence shown here is derived from an EMBL/GenBank/DDBJ whole genome shotgun (WGS) entry which is preliminary data.</text>
</comment>
<feature type="chain" id="PRO_5017487297" description="Ig-like domain repeat protein" evidence="1">
    <location>
        <begin position="30"/>
        <end position="144"/>
    </location>
</feature>
<feature type="signal peptide" evidence="1">
    <location>
        <begin position="1"/>
        <end position="29"/>
    </location>
</feature>
<organism evidence="2 3">
    <name type="scientific">Nocardia panacis</name>
    <dbReference type="NCBI Taxonomy" id="2340916"/>
    <lineage>
        <taxon>Bacteria</taxon>
        <taxon>Bacillati</taxon>
        <taxon>Actinomycetota</taxon>
        <taxon>Actinomycetes</taxon>
        <taxon>Mycobacteriales</taxon>
        <taxon>Nocardiaceae</taxon>
        <taxon>Nocardia</taxon>
    </lineage>
</organism>
<evidence type="ECO:0000256" key="1">
    <source>
        <dbReference type="SAM" id="SignalP"/>
    </source>
</evidence>
<gene>
    <name evidence="2" type="ORF">D5S18_15195</name>
</gene>
<accession>A0A3A4KJI1</accession>
<dbReference type="AlphaFoldDB" id="A0A3A4KJI1"/>
<dbReference type="GO" id="GO:0005975">
    <property type="term" value="P:carbohydrate metabolic process"/>
    <property type="evidence" value="ECO:0007669"/>
    <property type="project" value="UniProtKB-ARBA"/>
</dbReference>
<protein>
    <recommendedName>
        <fullName evidence="4">Ig-like domain repeat protein</fullName>
    </recommendedName>
</protein>
<dbReference type="Gene3D" id="2.60.40.10">
    <property type="entry name" value="Immunoglobulins"/>
    <property type="match status" value="1"/>
</dbReference>
<evidence type="ECO:0000313" key="3">
    <source>
        <dbReference type="Proteomes" id="UP000266677"/>
    </source>
</evidence>
<dbReference type="Proteomes" id="UP000266677">
    <property type="component" value="Unassembled WGS sequence"/>
</dbReference>
<reference evidence="2 3" key="1">
    <citation type="submission" date="2018-09" db="EMBL/GenBank/DDBJ databases">
        <title>YIM PH21274 draft genome.</title>
        <authorList>
            <person name="Miao C."/>
        </authorList>
    </citation>
    <scope>NUCLEOTIDE SEQUENCE [LARGE SCALE GENOMIC DNA]</scope>
    <source>
        <strain evidence="2 3">YIM PH 21724</strain>
    </source>
</reference>
<dbReference type="InterPro" id="IPR013783">
    <property type="entry name" value="Ig-like_fold"/>
</dbReference>
<keyword evidence="3" id="KW-1185">Reference proteome</keyword>
<name>A0A3A4KJI1_9NOCA</name>
<dbReference type="EMBL" id="QZFU01000019">
    <property type="protein sequence ID" value="RJO74791.1"/>
    <property type="molecule type" value="Genomic_DNA"/>
</dbReference>
<proteinExistence type="predicted"/>
<keyword evidence="1" id="KW-0732">Signal</keyword>
<evidence type="ECO:0000313" key="2">
    <source>
        <dbReference type="EMBL" id="RJO74791.1"/>
    </source>
</evidence>
<sequence length="144" mass="13826">MAVSRGTVGVVLAATLLALPVATAPGASAAIAPNLALAMSGSALGLAGTASVGCAQTVVATLERPDGTPITHGTVDFFSNLSGISGNFVGTVPVAADGSARIGWIPGVAGAHVISAVYYDGGSDYQQVAGNTSVTAVNLGGVCV</sequence>
<evidence type="ECO:0008006" key="4">
    <source>
        <dbReference type="Google" id="ProtNLM"/>
    </source>
</evidence>